<reference evidence="1" key="1">
    <citation type="submission" date="2021-08" db="EMBL/GenBank/DDBJ databases">
        <title>The first chromosome-level gecko genome reveals the dynamic sex chromosomes of Neotropical dwarf geckos (Sphaerodactylidae: Sphaerodactylus).</title>
        <authorList>
            <person name="Pinto B.J."/>
            <person name="Keating S.E."/>
            <person name="Gamble T."/>
        </authorList>
    </citation>
    <scope>NUCLEOTIDE SEQUENCE</scope>
    <source>
        <strain evidence="1">TG3544</strain>
    </source>
</reference>
<proteinExistence type="predicted"/>
<evidence type="ECO:0000313" key="1">
    <source>
        <dbReference type="EMBL" id="KAH8010435.1"/>
    </source>
</evidence>
<protein>
    <submittedName>
        <fullName evidence="1">Uncharacterized protein</fullName>
    </submittedName>
</protein>
<evidence type="ECO:0000313" key="2">
    <source>
        <dbReference type="Proteomes" id="UP000827872"/>
    </source>
</evidence>
<dbReference type="EMBL" id="CM037624">
    <property type="protein sequence ID" value="KAH8010435.1"/>
    <property type="molecule type" value="Genomic_DNA"/>
</dbReference>
<comment type="caution">
    <text evidence="1">The sequence shown here is derived from an EMBL/GenBank/DDBJ whole genome shotgun (WGS) entry which is preliminary data.</text>
</comment>
<name>A0ACB8FTJ1_9SAUR</name>
<accession>A0ACB8FTJ1</accession>
<gene>
    <name evidence="1" type="ORF">K3G42_004303</name>
</gene>
<keyword evidence="2" id="KW-1185">Reference proteome</keyword>
<dbReference type="Proteomes" id="UP000827872">
    <property type="component" value="Linkage Group LG11"/>
</dbReference>
<organism evidence="1 2">
    <name type="scientific">Sphaerodactylus townsendi</name>
    <dbReference type="NCBI Taxonomy" id="933632"/>
    <lineage>
        <taxon>Eukaryota</taxon>
        <taxon>Metazoa</taxon>
        <taxon>Chordata</taxon>
        <taxon>Craniata</taxon>
        <taxon>Vertebrata</taxon>
        <taxon>Euteleostomi</taxon>
        <taxon>Lepidosauria</taxon>
        <taxon>Squamata</taxon>
        <taxon>Bifurcata</taxon>
        <taxon>Gekkota</taxon>
        <taxon>Sphaerodactylidae</taxon>
        <taxon>Sphaerodactylus</taxon>
    </lineage>
</organism>
<sequence>MQERISEWRPRGEGSCRSFLLLVSTAATSSSFPRSGGGRKEKTAAEVPTPWGQSWRTGLYRGASLPTSPSQPGLSQIPVTTWRMPCLGFRRGGSRCLPPVRSTTQNPSWRSTGHLAATGWENSSSVHPPLGGPVLGHGKWVGWQPWPNWKALVLYSLASLREQSFAPRTVSTHPLAGSLCSKALSFFDFFFFFFESWKKTFPSLLDGRKPISIEGLGGHLRPCMRWSLRPPSWILAFSGAVGRRSLLSASCRRCPRWALELQDASTRDSGRHSCCAGPKQINGTGSQIFLWVVPAGLPCPAPCP</sequence>